<organism evidence="3 4">
    <name type="scientific">Polarella glacialis</name>
    <name type="common">Dinoflagellate</name>
    <dbReference type="NCBI Taxonomy" id="89957"/>
    <lineage>
        <taxon>Eukaryota</taxon>
        <taxon>Sar</taxon>
        <taxon>Alveolata</taxon>
        <taxon>Dinophyceae</taxon>
        <taxon>Suessiales</taxon>
        <taxon>Suessiaceae</taxon>
        <taxon>Polarella</taxon>
    </lineage>
</organism>
<dbReference type="PROSITE" id="PS51678">
    <property type="entry name" value="SAM_MT_PRMT"/>
    <property type="match status" value="1"/>
</dbReference>
<dbReference type="Gene3D" id="2.70.160.11">
    <property type="entry name" value="Hnrnp arginine n-methyltransferase1"/>
    <property type="match status" value="1"/>
</dbReference>
<dbReference type="GO" id="GO:0032259">
    <property type="term" value="P:methylation"/>
    <property type="evidence" value="ECO:0007669"/>
    <property type="project" value="UniProtKB-KW"/>
</dbReference>
<keyword evidence="4" id="KW-1185">Reference proteome</keyword>
<dbReference type="OMA" id="SHVTGND"/>
<dbReference type="InterPro" id="IPR025799">
    <property type="entry name" value="Arg_MeTrfase"/>
</dbReference>
<protein>
    <recommendedName>
        <fullName evidence="5">Protein arginine N-methyltransferase</fullName>
    </recommendedName>
</protein>
<keyword evidence="1 2" id="KW-0949">S-adenosyl-L-methionine</keyword>
<evidence type="ECO:0000313" key="4">
    <source>
        <dbReference type="Proteomes" id="UP000654075"/>
    </source>
</evidence>
<dbReference type="SUPFAM" id="SSF53335">
    <property type="entry name" value="S-adenosyl-L-methionine-dependent methyltransferases"/>
    <property type="match status" value="1"/>
</dbReference>
<dbReference type="PANTHER" id="PTHR11006">
    <property type="entry name" value="PROTEIN ARGININE N-METHYLTRANSFERASE"/>
    <property type="match status" value="1"/>
</dbReference>
<sequence>MINDMPRGEQYGRAIAAAVRQLSKRPDVVAQGGVVALDIGTGSGLLSLMCAQLQGMREIHACEMNDALCAVAREVIASHGSSCCPVKVHSSVSTKLELPAKVDLLFCEVFDAGLLGEHALPTIMHAKKALLKEDGILIPSRATVWGQLVEAPALLERFGVPRPPEGVVMSGALLRGSERYTCETMSSVPHVPLSEPVELVKLDFRNTETLGANLGAWIDPPVEMRATRDGSAHALVYWWELELDEAGSCRINSAPGTGCDSWQQAVRPLVAPEPGAAGVAVRKGDELLLHLRVQVDRFDFVLEDVEGQRTADEPCLLEEATCCPSTKAAKQRPELLLEEEELLRFNDAEHWEVVRCAIDRALASLPSGMPAQVVDISEAPLPMALLLAAGCCERAQRPLDGGVAGMRGETERRAAAALLLDNLSDEGLERVSLLLASPLQVIQVALPAPFPPVDPRHRTGSSAAVPAALVLCEDLVEASGALRSGVLEDLATVWRCCKGQVLLDRQIRVVPEAITLKLTLIESPELERRTRVVERPGGVDVSNVNALSVPVFLGLEESCLQPRRLSLEVEALTLPLGSEDFLKALIVLDAEECRQKTGRPNLLKVRLTATSAGRVHGIQTDFRWPLADEIRDKPVAGRRKMIAGILWPNDGKGCPWVEVGDSIVVSVRYSPARGLVVTPVCVERRQRPSSA</sequence>
<evidence type="ECO:0000256" key="1">
    <source>
        <dbReference type="ARBA" id="ARBA00022691"/>
    </source>
</evidence>
<name>A0A813GMS8_POLGL</name>
<proteinExistence type="predicted"/>
<keyword evidence="2" id="KW-0808">Transferase</keyword>
<dbReference type="OrthoDB" id="5980806at2759"/>
<accession>A0A813GMS8</accession>
<evidence type="ECO:0000313" key="3">
    <source>
        <dbReference type="EMBL" id="CAE8627581.1"/>
    </source>
</evidence>
<keyword evidence="2" id="KW-0489">Methyltransferase</keyword>
<dbReference type="GO" id="GO:0042054">
    <property type="term" value="F:histone methyltransferase activity"/>
    <property type="evidence" value="ECO:0007669"/>
    <property type="project" value="TreeGrafter"/>
</dbReference>
<evidence type="ECO:0008006" key="5">
    <source>
        <dbReference type="Google" id="ProtNLM"/>
    </source>
</evidence>
<dbReference type="Proteomes" id="UP000654075">
    <property type="component" value="Unassembled WGS sequence"/>
</dbReference>
<comment type="caution">
    <text evidence="3">The sequence shown here is derived from an EMBL/GenBank/DDBJ whole genome shotgun (WGS) entry which is preliminary data.</text>
</comment>
<dbReference type="Gene3D" id="3.40.50.150">
    <property type="entry name" value="Vaccinia Virus protein VP39"/>
    <property type="match status" value="1"/>
</dbReference>
<dbReference type="GO" id="GO:0016274">
    <property type="term" value="F:protein-arginine N-methyltransferase activity"/>
    <property type="evidence" value="ECO:0007669"/>
    <property type="project" value="InterPro"/>
</dbReference>
<dbReference type="AlphaFoldDB" id="A0A813GMS8"/>
<dbReference type="PANTHER" id="PTHR11006:SF4">
    <property type="entry name" value="PROTEIN ARGININE N-METHYLTRANSFERASE 7"/>
    <property type="match status" value="1"/>
</dbReference>
<reference evidence="3" key="1">
    <citation type="submission" date="2021-02" db="EMBL/GenBank/DDBJ databases">
        <authorList>
            <person name="Dougan E. K."/>
            <person name="Rhodes N."/>
            <person name="Thang M."/>
            <person name="Chan C."/>
        </authorList>
    </citation>
    <scope>NUCLEOTIDE SEQUENCE</scope>
</reference>
<dbReference type="InterPro" id="IPR029063">
    <property type="entry name" value="SAM-dependent_MTases_sf"/>
</dbReference>
<evidence type="ECO:0000256" key="2">
    <source>
        <dbReference type="PROSITE-ProRule" id="PRU01015"/>
    </source>
</evidence>
<gene>
    <name evidence="3" type="ORF">PGLA1383_LOCUS44312</name>
</gene>
<dbReference type="EMBL" id="CAJNNV010029213">
    <property type="protein sequence ID" value="CAE8627581.1"/>
    <property type="molecule type" value="Genomic_DNA"/>
</dbReference>